<dbReference type="NCBIfam" id="TIGR01841">
    <property type="entry name" value="phasin"/>
    <property type="match status" value="1"/>
</dbReference>
<dbReference type="InterPro" id="IPR018968">
    <property type="entry name" value="Phasin"/>
</dbReference>
<evidence type="ECO:0000313" key="2">
    <source>
        <dbReference type="EMBL" id="GAB0058647.1"/>
    </source>
</evidence>
<sequence>MNSDKITKKMTDMTRMMLDSITELQKINDNTVRELARHQLDSIEEFNTAGARQLDQLAGAKSPKELLAAQTEIASEIAKDMRENTMRAMEILTQGQKELKVFLEKNVQQFIEKTKIKD</sequence>
<feature type="domain" description="Phasin" evidence="1">
    <location>
        <begin position="9"/>
        <end position="106"/>
    </location>
</feature>
<evidence type="ECO:0000259" key="1">
    <source>
        <dbReference type="Pfam" id="PF09361"/>
    </source>
</evidence>
<comment type="caution">
    <text evidence="2">The sequence shown here is derived from an EMBL/GenBank/DDBJ whole genome shotgun (WGS) entry which is preliminary data.</text>
</comment>
<reference evidence="2 3" key="2">
    <citation type="submission" date="2024-09" db="EMBL/GenBank/DDBJ databases">
        <title>Draft genome sequence of Candidatus Magnetaquicoccaceae bacterium FCR-1.</title>
        <authorList>
            <person name="Shimoshige H."/>
            <person name="Shimamura S."/>
            <person name="Taoka A."/>
            <person name="Kobayashi H."/>
            <person name="Maekawa T."/>
        </authorList>
    </citation>
    <scope>NUCLEOTIDE SEQUENCE [LARGE SCALE GENOMIC DNA]</scope>
    <source>
        <strain evidence="2 3">FCR-1</strain>
    </source>
</reference>
<dbReference type="Proteomes" id="UP001628193">
    <property type="component" value="Unassembled WGS sequence"/>
</dbReference>
<dbReference type="RefSeq" id="WP_420906368.1">
    <property type="nucleotide sequence ID" value="NZ_BAAFGK010000005.1"/>
</dbReference>
<keyword evidence="3" id="KW-1185">Reference proteome</keyword>
<protein>
    <recommendedName>
        <fullName evidence="1">Phasin domain-containing protein</fullName>
    </recommendedName>
</protein>
<evidence type="ECO:0000313" key="3">
    <source>
        <dbReference type="Proteomes" id="UP001628193"/>
    </source>
</evidence>
<organism evidence="2 3">
    <name type="scientific">Candidatus Magnetaquiglobus chichijimensis</name>
    <dbReference type="NCBI Taxonomy" id="3141448"/>
    <lineage>
        <taxon>Bacteria</taxon>
        <taxon>Pseudomonadati</taxon>
        <taxon>Pseudomonadota</taxon>
        <taxon>Magnetococcia</taxon>
        <taxon>Magnetococcales</taxon>
        <taxon>Candidatus Magnetaquicoccaceae</taxon>
        <taxon>Candidatus Magnetaquiglobus</taxon>
    </lineage>
</organism>
<reference evidence="2 3" key="1">
    <citation type="submission" date="2024-05" db="EMBL/GenBank/DDBJ databases">
        <authorList>
            <consortium name="Candidatus Magnetaquicoccaceae bacterium FCR-1 genome sequencing consortium"/>
            <person name="Shimoshige H."/>
            <person name="Shimamura S."/>
            <person name="Taoka A."/>
            <person name="Kobayashi H."/>
            <person name="Maekawa T."/>
        </authorList>
    </citation>
    <scope>NUCLEOTIDE SEQUENCE [LARGE SCALE GENOMIC DNA]</scope>
    <source>
        <strain evidence="2 3">FCR-1</strain>
    </source>
</reference>
<name>A0ABQ0CCM4_9PROT</name>
<dbReference type="Pfam" id="PF09361">
    <property type="entry name" value="Phasin_2"/>
    <property type="match status" value="1"/>
</dbReference>
<gene>
    <name evidence="2" type="ORF">SIID45300_03000</name>
</gene>
<proteinExistence type="predicted"/>
<dbReference type="EMBL" id="BAAFGK010000005">
    <property type="protein sequence ID" value="GAB0058647.1"/>
    <property type="molecule type" value="Genomic_DNA"/>
</dbReference>
<dbReference type="InterPro" id="IPR010127">
    <property type="entry name" value="Phasin_subfam-1"/>
</dbReference>
<accession>A0ABQ0CCM4</accession>